<keyword evidence="2" id="KW-1185">Reference proteome</keyword>
<protein>
    <submittedName>
        <fullName evidence="1">Uncharacterized protein</fullName>
    </submittedName>
</protein>
<evidence type="ECO:0000313" key="1">
    <source>
        <dbReference type="EMBL" id="KAK2108363.1"/>
    </source>
</evidence>
<dbReference type="EMBL" id="JASSZA010000006">
    <property type="protein sequence ID" value="KAK2108363.1"/>
    <property type="molecule type" value="Genomic_DNA"/>
</dbReference>
<dbReference type="Proteomes" id="UP001266305">
    <property type="component" value="Unassembled WGS sequence"/>
</dbReference>
<organism evidence="1 2">
    <name type="scientific">Saguinus oedipus</name>
    <name type="common">Cotton-top tamarin</name>
    <name type="synonym">Oedipomidas oedipus</name>
    <dbReference type="NCBI Taxonomy" id="9490"/>
    <lineage>
        <taxon>Eukaryota</taxon>
        <taxon>Metazoa</taxon>
        <taxon>Chordata</taxon>
        <taxon>Craniata</taxon>
        <taxon>Vertebrata</taxon>
        <taxon>Euteleostomi</taxon>
        <taxon>Mammalia</taxon>
        <taxon>Eutheria</taxon>
        <taxon>Euarchontoglires</taxon>
        <taxon>Primates</taxon>
        <taxon>Haplorrhini</taxon>
        <taxon>Platyrrhini</taxon>
        <taxon>Cebidae</taxon>
        <taxon>Callitrichinae</taxon>
        <taxon>Saguinus</taxon>
    </lineage>
</organism>
<name>A0ABQ9VG65_SAGOE</name>
<reference evidence="1 2" key="1">
    <citation type="submission" date="2023-05" db="EMBL/GenBank/DDBJ databases">
        <title>B98-5 Cell Line De Novo Hybrid Assembly: An Optical Mapping Approach.</title>
        <authorList>
            <person name="Kananen K."/>
            <person name="Auerbach J.A."/>
            <person name="Kautto E."/>
            <person name="Blachly J.S."/>
        </authorList>
    </citation>
    <scope>NUCLEOTIDE SEQUENCE [LARGE SCALE GENOMIC DNA]</scope>
    <source>
        <strain evidence="1">B95-8</strain>
        <tissue evidence="1">Cell line</tissue>
    </source>
</reference>
<proteinExistence type="predicted"/>
<accession>A0ABQ9VG65</accession>
<sequence>MVTIRTIIKFSKEELLTVVADAVDAVHHFLKRTWKECLHEERQLFSQSHKTAMDKKIRLYVTTPFTTNRVCVYHCKREHFFDHWGKK</sequence>
<gene>
    <name evidence="1" type="ORF">P7K49_013528</name>
</gene>
<comment type="caution">
    <text evidence="1">The sequence shown here is derived from an EMBL/GenBank/DDBJ whole genome shotgun (WGS) entry which is preliminary data.</text>
</comment>
<evidence type="ECO:0000313" key="2">
    <source>
        <dbReference type="Proteomes" id="UP001266305"/>
    </source>
</evidence>